<protein>
    <submittedName>
        <fullName evidence="2">Uncharacterized protein</fullName>
    </submittedName>
</protein>
<keyword evidence="3" id="KW-1185">Reference proteome</keyword>
<sequence length="116" mass="12118">MEVGPVRPSSAVHAVTSARHAAVVTATTVGRRVGTALLPECATVRAAAVDGRSRATPGLGTAHERPRGDGRAASRVCDEPDESDEADDHGADRPSRPRPRAATVVHDRSPRGAQER</sequence>
<evidence type="ECO:0000313" key="2">
    <source>
        <dbReference type="EMBL" id="GCE78502.1"/>
    </source>
</evidence>
<gene>
    <name evidence="2" type="ORF">CBZ_35580</name>
</gene>
<dbReference type="Proteomes" id="UP000289954">
    <property type="component" value="Unassembled WGS sequence"/>
</dbReference>
<organism evidence="2 3">
    <name type="scientific">Cellulomonas biazotea</name>
    <dbReference type="NCBI Taxonomy" id="1709"/>
    <lineage>
        <taxon>Bacteria</taxon>
        <taxon>Bacillati</taxon>
        <taxon>Actinomycetota</taxon>
        <taxon>Actinomycetes</taxon>
        <taxon>Micrococcales</taxon>
        <taxon>Cellulomonadaceae</taxon>
        <taxon>Cellulomonas</taxon>
    </lineage>
</organism>
<feature type="region of interest" description="Disordered" evidence="1">
    <location>
        <begin position="49"/>
        <end position="116"/>
    </location>
</feature>
<evidence type="ECO:0000313" key="3">
    <source>
        <dbReference type="Proteomes" id="UP000289954"/>
    </source>
</evidence>
<reference evidence="2 3" key="1">
    <citation type="submission" date="2019-01" db="EMBL/GenBank/DDBJ databases">
        <title>Draft genome sequence of Cellulomonas takizawaensis strain TKZ-21.</title>
        <authorList>
            <person name="Yamamura H."/>
            <person name="Hayashi T."/>
            <person name="Hamada M."/>
            <person name="Serisawa Y."/>
            <person name="Matsuyama K."/>
            <person name="Nakagawa Y."/>
            <person name="Otoguro M."/>
            <person name="Yanagida F."/>
            <person name="Hayakawa M."/>
        </authorList>
    </citation>
    <scope>NUCLEOTIDE SEQUENCE [LARGE SCALE GENOMIC DNA]</scope>
    <source>
        <strain evidence="2 3">NBRC12680</strain>
    </source>
</reference>
<evidence type="ECO:0000256" key="1">
    <source>
        <dbReference type="SAM" id="MobiDB-lite"/>
    </source>
</evidence>
<comment type="caution">
    <text evidence="2">The sequence shown here is derived from an EMBL/GenBank/DDBJ whole genome shotgun (WGS) entry which is preliminary data.</text>
</comment>
<accession>A0A402DWP0</accession>
<dbReference type="AlphaFoldDB" id="A0A402DWP0"/>
<name>A0A402DWP0_9CELL</name>
<feature type="compositionally biased region" description="Basic and acidic residues" evidence="1">
    <location>
        <begin position="62"/>
        <end position="78"/>
    </location>
</feature>
<feature type="compositionally biased region" description="Basic and acidic residues" evidence="1">
    <location>
        <begin position="105"/>
        <end position="116"/>
    </location>
</feature>
<proteinExistence type="predicted"/>
<dbReference type="EMBL" id="BIMR01000465">
    <property type="protein sequence ID" value="GCE78502.1"/>
    <property type="molecule type" value="Genomic_DNA"/>
</dbReference>